<dbReference type="PANTHER" id="PTHR35908">
    <property type="entry name" value="HYPOTHETICAL FUSION PROTEIN"/>
    <property type="match status" value="1"/>
</dbReference>
<dbReference type="PROSITE" id="PS51819">
    <property type="entry name" value="VOC"/>
    <property type="match status" value="1"/>
</dbReference>
<comment type="caution">
    <text evidence="2">The sequence shown here is derived from an EMBL/GenBank/DDBJ whole genome shotgun (WGS) entry which is preliminary data.</text>
</comment>
<dbReference type="SUPFAM" id="SSF54593">
    <property type="entry name" value="Glyoxalase/Bleomycin resistance protein/Dihydroxybiphenyl dioxygenase"/>
    <property type="match status" value="1"/>
</dbReference>
<proteinExistence type="predicted"/>
<feature type="domain" description="VOC" evidence="1">
    <location>
        <begin position="14"/>
        <end position="133"/>
    </location>
</feature>
<dbReference type="Pfam" id="PF18029">
    <property type="entry name" value="Glyoxalase_6"/>
    <property type="match status" value="1"/>
</dbReference>
<dbReference type="EMBL" id="BAABJO010000046">
    <property type="protein sequence ID" value="GAA5140039.1"/>
    <property type="molecule type" value="Genomic_DNA"/>
</dbReference>
<evidence type="ECO:0000313" key="3">
    <source>
        <dbReference type="Proteomes" id="UP001500804"/>
    </source>
</evidence>
<reference evidence="3" key="1">
    <citation type="journal article" date="2019" name="Int. J. Syst. Evol. Microbiol.">
        <title>The Global Catalogue of Microorganisms (GCM) 10K type strain sequencing project: providing services to taxonomists for standard genome sequencing and annotation.</title>
        <authorList>
            <consortium name="The Broad Institute Genomics Platform"/>
            <consortium name="The Broad Institute Genome Sequencing Center for Infectious Disease"/>
            <person name="Wu L."/>
            <person name="Ma J."/>
        </authorList>
    </citation>
    <scope>NUCLEOTIDE SEQUENCE [LARGE SCALE GENOMIC DNA]</scope>
    <source>
        <strain evidence="3">JCM 18302</strain>
    </source>
</reference>
<dbReference type="PANTHER" id="PTHR35908:SF1">
    <property type="entry name" value="CONSERVED PROTEIN"/>
    <property type="match status" value="1"/>
</dbReference>
<protein>
    <submittedName>
        <fullName evidence="2">VOC family protein</fullName>
    </submittedName>
</protein>
<accession>A0ABP9P834</accession>
<dbReference type="Proteomes" id="UP001500804">
    <property type="component" value="Unassembled WGS sequence"/>
</dbReference>
<dbReference type="InterPro" id="IPR029068">
    <property type="entry name" value="Glyas_Bleomycin-R_OHBP_Dase"/>
</dbReference>
<dbReference type="InterPro" id="IPR041581">
    <property type="entry name" value="Glyoxalase_6"/>
</dbReference>
<dbReference type="CDD" id="cd06587">
    <property type="entry name" value="VOC"/>
    <property type="match status" value="1"/>
</dbReference>
<gene>
    <name evidence="2" type="ORF">GCM10023320_77050</name>
</gene>
<dbReference type="Gene3D" id="3.10.180.10">
    <property type="entry name" value="2,3-Dihydroxybiphenyl 1,2-Dioxygenase, domain 1"/>
    <property type="match status" value="1"/>
</dbReference>
<dbReference type="RefSeq" id="WP_345612387.1">
    <property type="nucleotide sequence ID" value="NZ_BAABJO010000046.1"/>
</dbReference>
<organism evidence="2 3">
    <name type="scientific">Pseudonocardia adelaidensis</name>
    <dbReference type="NCBI Taxonomy" id="648754"/>
    <lineage>
        <taxon>Bacteria</taxon>
        <taxon>Bacillati</taxon>
        <taxon>Actinomycetota</taxon>
        <taxon>Actinomycetes</taxon>
        <taxon>Pseudonocardiales</taxon>
        <taxon>Pseudonocardiaceae</taxon>
        <taxon>Pseudonocardia</taxon>
    </lineage>
</organism>
<sequence>MTTTDNVRGAGIARFSVVALDCPDPVALARFYSALTGWPLDADASGGWVQLDPPDGRGAALAFQKVSSEYRPPRWPGQDVPQQLHIDFDVPDLDEGERQVLAIGARKHDEQPAPQNFRVFLDPADHPFCLVRA</sequence>
<dbReference type="InterPro" id="IPR037523">
    <property type="entry name" value="VOC_core"/>
</dbReference>
<name>A0ABP9P834_9PSEU</name>
<evidence type="ECO:0000259" key="1">
    <source>
        <dbReference type="PROSITE" id="PS51819"/>
    </source>
</evidence>
<evidence type="ECO:0000313" key="2">
    <source>
        <dbReference type="EMBL" id="GAA5140039.1"/>
    </source>
</evidence>
<keyword evidence="3" id="KW-1185">Reference proteome</keyword>